<dbReference type="EMBL" id="CM023480">
    <property type="protein sequence ID" value="KAH7971538.1"/>
    <property type="molecule type" value="Genomic_DNA"/>
</dbReference>
<evidence type="ECO:0000313" key="1">
    <source>
        <dbReference type="EMBL" id="KAH7971538.1"/>
    </source>
</evidence>
<protein>
    <submittedName>
        <fullName evidence="1">Uncharacterized protein</fullName>
    </submittedName>
</protein>
<organism evidence="1 2">
    <name type="scientific">Dermacentor silvarum</name>
    <name type="common">Tick</name>
    <dbReference type="NCBI Taxonomy" id="543639"/>
    <lineage>
        <taxon>Eukaryota</taxon>
        <taxon>Metazoa</taxon>
        <taxon>Ecdysozoa</taxon>
        <taxon>Arthropoda</taxon>
        <taxon>Chelicerata</taxon>
        <taxon>Arachnida</taxon>
        <taxon>Acari</taxon>
        <taxon>Parasitiformes</taxon>
        <taxon>Ixodida</taxon>
        <taxon>Ixodoidea</taxon>
        <taxon>Ixodidae</taxon>
        <taxon>Rhipicephalinae</taxon>
        <taxon>Dermacentor</taxon>
    </lineage>
</organism>
<gene>
    <name evidence="1" type="ORF">HPB49_025580</name>
</gene>
<reference evidence="1" key="1">
    <citation type="submission" date="2020-05" db="EMBL/GenBank/DDBJ databases">
        <title>Large-scale comparative analyses of tick genomes elucidate their genetic diversity and vector capacities.</title>
        <authorList>
            <person name="Jia N."/>
            <person name="Wang J."/>
            <person name="Shi W."/>
            <person name="Du L."/>
            <person name="Sun Y."/>
            <person name="Zhan W."/>
            <person name="Jiang J."/>
            <person name="Wang Q."/>
            <person name="Zhang B."/>
            <person name="Ji P."/>
            <person name="Sakyi L.B."/>
            <person name="Cui X."/>
            <person name="Yuan T."/>
            <person name="Jiang B."/>
            <person name="Yang W."/>
            <person name="Lam T.T.-Y."/>
            <person name="Chang Q."/>
            <person name="Ding S."/>
            <person name="Wang X."/>
            <person name="Zhu J."/>
            <person name="Ruan X."/>
            <person name="Zhao L."/>
            <person name="Wei J."/>
            <person name="Que T."/>
            <person name="Du C."/>
            <person name="Cheng J."/>
            <person name="Dai P."/>
            <person name="Han X."/>
            <person name="Huang E."/>
            <person name="Gao Y."/>
            <person name="Liu J."/>
            <person name="Shao H."/>
            <person name="Ye R."/>
            <person name="Li L."/>
            <person name="Wei W."/>
            <person name="Wang X."/>
            <person name="Wang C."/>
            <person name="Yang T."/>
            <person name="Huo Q."/>
            <person name="Li W."/>
            <person name="Guo W."/>
            <person name="Chen H."/>
            <person name="Zhou L."/>
            <person name="Ni X."/>
            <person name="Tian J."/>
            <person name="Zhou Y."/>
            <person name="Sheng Y."/>
            <person name="Liu T."/>
            <person name="Pan Y."/>
            <person name="Xia L."/>
            <person name="Li J."/>
            <person name="Zhao F."/>
            <person name="Cao W."/>
        </authorList>
    </citation>
    <scope>NUCLEOTIDE SEQUENCE</scope>
    <source>
        <strain evidence="1">Dsil-2018</strain>
    </source>
</reference>
<proteinExistence type="predicted"/>
<name>A0ACB8DLD3_DERSI</name>
<accession>A0ACB8DLD3</accession>
<keyword evidence="2" id="KW-1185">Reference proteome</keyword>
<comment type="caution">
    <text evidence="1">The sequence shown here is derived from an EMBL/GenBank/DDBJ whole genome shotgun (WGS) entry which is preliminary data.</text>
</comment>
<evidence type="ECO:0000313" key="2">
    <source>
        <dbReference type="Proteomes" id="UP000821865"/>
    </source>
</evidence>
<sequence length="573" mass="63355">MDAAGKLEELLKGAAAVCLSTDILELWLTNHIVADPSYLRVRITACTNLRSLCCVASSVTVQDIVYSILPVLTQLENLEFTLDERVTSNDARAIRLLLRTKVVPAYSQLRCVYVEVAGNGNIDVLGHLLELWPNVSGLHVHFLRGHFENTVRKCDGLWNGRTKLRRFGFTSEAPSTVHCYPRTNLFFDDCAGVCGNVLFGQGPQIWSCCLIGEPGETRGQKLLRGKHAIAVIRFTNDSTGDGMREAGFCNDWTGVKNLCLVLRKPFIDTQYTCAGAVYHGALVDFLRRFRGISGSGEYEHLTELNVNSFHCAADLDMTEVLCDSELTSLKALSVSPCGIRRVGALRRLALACPSLNDLDVRVYSSIPWCWGCEEDLDLSADDAADLSVGHNGGRLTFGGVPRFASLDFLSRCNVRELRVCTKHCLLPSELGDLLQTNEKLRCLTLGYDTLQFDVETFKNLKRLRCLRLLCLLTAASHGQPYVKGYMKALGSSLDQLEALHAHYTDTQGATDRMTWVRYLEEVEEAGQILDSLPVEPHLLCGSVVNDAPCGAICTTQTFIGLVKPKHRDLPTTF</sequence>
<dbReference type="Proteomes" id="UP000821865">
    <property type="component" value="Chromosome 11"/>
</dbReference>